<feature type="transmembrane region" description="Helical" evidence="9">
    <location>
        <begin position="32"/>
        <end position="50"/>
    </location>
</feature>
<dbReference type="AlphaFoldDB" id="A0A7K3UB52"/>
<evidence type="ECO:0000259" key="10">
    <source>
        <dbReference type="Pfam" id="PF00999"/>
    </source>
</evidence>
<evidence type="ECO:0000313" key="12">
    <source>
        <dbReference type="Proteomes" id="UP000471753"/>
    </source>
</evidence>
<name>A0A7K3UB52_9HYPH</name>
<dbReference type="RefSeq" id="WP_164008131.1">
    <property type="nucleotide sequence ID" value="NZ_WUFT01000004.1"/>
</dbReference>
<evidence type="ECO:0000256" key="9">
    <source>
        <dbReference type="SAM" id="Phobius"/>
    </source>
</evidence>
<dbReference type="Gene3D" id="6.10.140.1330">
    <property type="match status" value="1"/>
</dbReference>
<feature type="transmembrane region" description="Helical" evidence="9">
    <location>
        <begin position="226"/>
        <end position="253"/>
    </location>
</feature>
<gene>
    <name evidence="11" type="ORF">GR197_07575</name>
</gene>
<evidence type="ECO:0000256" key="4">
    <source>
        <dbReference type="ARBA" id="ARBA00022692"/>
    </source>
</evidence>
<feature type="transmembrane region" description="Helical" evidence="9">
    <location>
        <begin position="363"/>
        <end position="383"/>
    </location>
</feature>
<evidence type="ECO:0000313" key="11">
    <source>
        <dbReference type="EMBL" id="NEJ70399.1"/>
    </source>
</evidence>
<dbReference type="Proteomes" id="UP000471753">
    <property type="component" value="Unassembled WGS sequence"/>
</dbReference>
<evidence type="ECO:0000256" key="6">
    <source>
        <dbReference type="ARBA" id="ARBA00023065"/>
    </source>
</evidence>
<comment type="caution">
    <text evidence="11">The sequence shown here is derived from an EMBL/GenBank/DDBJ whole genome shotgun (WGS) entry which is preliminary data.</text>
</comment>
<feature type="transmembrane region" description="Helical" evidence="9">
    <location>
        <begin position="56"/>
        <end position="75"/>
    </location>
</feature>
<dbReference type="EMBL" id="WUFT01000004">
    <property type="protein sequence ID" value="NEJ70399.1"/>
    <property type="molecule type" value="Genomic_DNA"/>
</dbReference>
<protein>
    <submittedName>
        <fullName evidence="11">Potassium/proton antiporter</fullName>
    </submittedName>
</protein>
<keyword evidence="4 9" id="KW-0812">Transmembrane</keyword>
<evidence type="ECO:0000256" key="3">
    <source>
        <dbReference type="ARBA" id="ARBA00022449"/>
    </source>
</evidence>
<evidence type="ECO:0000256" key="1">
    <source>
        <dbReference type="ARBA" id="ARBA00004651"/>
    </source>
</evidence>
<dbReference type="GO" id="GO:0005886">
    <property type="term" value="C:plasma membrane"/>
    <property type="evidence" value="ECO:0007669"/>
    <property type="project" value="UniProtKB-SubCell"/>
</dbReference>
<keyword evidence="7 9" id="KW-0472">Membrane</keyword>
<feature type="transmembrane region" description="Helical" evidence="9">
    <location>
        <begin position="335"/>
        <end position="357"/>
    </location>
</feature>
<dbReference type="Pfam" id="PF00999">
    <property type="entry name" value="Na_H_Exchanger"/>
    <property type="match status" value="1"/>
</dbReference>
<keyword evidence="5 9" id="KW-1133">Transmembrane helix</keyword>
<feature type="transmembrane region" description="Helical" evidence="9">
    <location>
        <begin position="298"/>
        <end position="323"/>
    </location>
</feature>
<feature type="region of interest" description="Disordered" evidence="8">
    <location>
        <begin position="597"/>
        <end position="624"/>
    </location>
</feature>
<dbReference type="GO" id="GO:0015297">
    <property type="term" value="F:antiporter activity"/>
    <property type="evidence" value="ECO:0007669"/>
    <property type="project" value="UniProtKB-KW"/>
</dbReference>
<keyword evidence="3" id="KW-0050">Antiport</keyword>
<evidence type="ECO:0000256" key="2">
    <source>
        <dbReference type="ARBA" id="ARBA00022448"/>
    </source>
</evidence>
<comment type="subcellular location">
    <subcellularLocation>
        <location evidence="1">Cell membrane</location>
        <topology evidence="1">Multi-pass membrane protein</topology>
    </subcellularLocation>
</comment>
<dbReference type="NCBIfam" id="NF003715">
    <property type="entry name" value="PRK05326.1-2"/>
    <property type="match status" value="1"/>
</dbReference>
<evidence type="ECO:0000256" key="8">
    <source>
        <dbReference type="SAM" id="MobiDB-lite"/>
    </source>
</evidence>
<evidence type="ECO:0000256" key="5">
    <source>
        <dbReference type="ARBA" id="ARBA00022989"/>
    </source>
</evidence>
<reference evidence="11 12" key="1">
    <citation type="submission" date="2019-12" db="EMBL/GenBank/DDBJ databases">
        <title>Rhizobium genotypes associated with high levels of biological nitrogen fixation by grain legumes in a temperate-maritime cropping system.</title>
        <authorList>
            <person name="Maluk M."/>
            <person name="Francesc Ferrando Molina F."/>
            <person name="Lopez Del Egido L."/>
            <person name="Lafos M."/>
            <person name="Langarica-Fuentes A."/>
            <person name="Gebre Yohannes G."/>
            <person name="Young M.W."/>
            <person name="Martin P."/>
            <person name="Gantlett R."/>
            <person name="Kenicer G."/>
            <person name="Hawes C."/>
            <person name="Begg G.S."/>
            <person name="Quilliam R.S."/>
            <person name="Squire G.R."/>
            <person name="Poole P.S."/>
            <person name="Young P.W."/>
            <person name="Iannetta P.M."/>
            <person name="James E.K."/>
        </authorList>
    </citation>
    <scope>NUCLEOTIDE SEQUENCE [LARGE SCALE GENOMIC DNA]</scope>
    <source>
        <strain evidence="11 12">JHI366</strain>
    </source>
</reference>
<feature type="transmembrane region" description="Helical" evidence="9">
    <location>
        <begin position="6"/>
        <end position="25"/>
    </location>
</feature>
<dbReference type="GO" id="GO:1902600">
    <property type="term" value="P:proton transmembrane transport"/>
    <property type="evidence" value="ECO:0007669"/>
    <property type="project" value="InterPro"/>
</dbReference>
<proteinExistence type="predicted"/>
<keyword evidence="6" id="KW-0406">Ion transport</keyword>
<dbReference type="NCBIfam" id="NF003716">
    <property type="entry name" value="PRK05326.1-3"/>
    <property type="match status" value="1"/>
</dbReference>
<feature type="domain" description="Cation/H+ exchanger transmembrane" evidence="10">
    <location>
        <begin position="16"/>
        <end position="389"/>
    </location>
</feature>
<feature type="compositionally biased region" description="Basic and acidic residues" evidence="8">
    <location>
        <begin position="613"/>
        <end position="624"/>
    </location>
</feature>
<sequence>MEAFYIVVLVSTALVLLAAFSSLLAFRFGAPLLLLFLMIGLAAGVDGLGIEFSNNYLAYILGSIALAVILFDSGFGTPMHAFRLAAVPSLALASVGVLITASLFAFAAMWLLNFTWLEGLLLGSIVASTDAAAVFFLLRIGGINIRDKVRSTLEVESGTNDPMAIFLTIALVEVLASGERSAGINIGMLAMFVQQMGLGVILGLLGGMMIVLVVSKLDTDRGLTPIFVLALALLVFSFTGAVGGSGFLAVYVAGIYAGNRKMRAIGTIKRFQDGMTWLAQIIMFLVLGLLATPSQFPVIIVPAILLALFLIFVARPLAVWLSLLPFDYTQQEIGFVAWVGLRGAVSILLAIMPILGGLENGQIYFNTAFIIVLVSLLLQGWTIKPVAKKLGLIIPPRIGAVDKVEVDLPGAANHELLSYRVIKDSPVLRGERIPRWATPSLVIRDGKSMRYQYAGRLRENDLVYLFIVPSYSRLLDRLFASRAPVDEDDADFFGAFALSPARPAADLDAAYGPGLLNESEKGLTIAELMRQRLGGKADYADRVRLGSIILIVRDLDERDHVSSVGMSLEAVEPAITLPIFLNLKDIIQRIRDRLKGRRSRETAASETAAKAPSGRDEGTRENGR</sequence>
<dbReference type="PANTHER" id="PTHR32507:SF7">
    <property type="entry name" value="K(+)_H(+) ANTIPORTER NHAP2"/>
    <property type="match status" value="1"/>
</dbReference>
<organism evidence="11 12">
    <name type="scientific">Rhizobium phaseoli</name>
    <dbReference type="NCBI Taxonomy" id="396"/>
    <lineage>
        <taxon>Bacteria</taxon>
        <taxon>Pseudomonadati</taxon>
        <taxon>Pseudomonadota</taxon>
        <taxon>Alphaproteobacteria</taxon>
        <taxon>Hyphomicrobiales</taxon>
        <taxon>Rhizobiaceae</taxon>
        <taxon>Rhizobium/Agrobacterium group</taxon>
        <taxon>Rhizobium</taxon>
    </lineage>
</organism>
<feature type="transmembrane region" description="Helical" evidence="9">
    <location>
        <begin position="116"/>
        <end position="138"/>
    </location>
</feature>
<feature type="transmembrane region" description="Helical" evidence="9">
    <location>
        <begin position="87"/>
        <end position="110"/>
    </location>
</feature>
<evidence type="ECO:0000256" key="7">
    <source>
        <dbReference type="ARBA" id="ARBA00023136"/>
    </source>
</evidence>
<feature type="transmembrane region" description="Helical" evidence="9">
    <location>
        <begin position="196"/>
        <end position="214"/>
    </location>
</feature>
<dbReference type="NCBIfam" id="NF003714">
    <property type="entry name" value="PRK05326.1-1"/>
    <property type="match status" value="1"/>
</dbReference>
<keyword evidence="2" id="KW-0813">Transport</keyword>
<dbReference type="InterPro" id="IPR006153">
    <property type="entry name" value="Cation/H_exchanger_TM"/>
</dbReference>
<dbReference type="PANTHER" id="PTHR32507">
    <property type="entry name" value="NA(+)/H(+) ANTIPORTER 1"/>
    <property type="match status" value="1"/>
</dbReference>
<feature type="transmembrane region" description="Helical" evidence="9">
    <location>
        <begin position="274"/>
        <end position="292"/>
    </location>
</feature>
<accession>A0A7K3UB52</accession>